<evidence type="ECO:0000313" key="1">
    <source>
        <dbReference type="EMBL" id="CAD8395025.1"/>
    </source>
</evidence>
<dbReference type="AlphaFoldDB" id="A0A7S0BIP8"/>
<dbReference type="GO" id="GO:0007051">
    <property type="term" value="P:spindle organization"/>
    <property type="evidence" value="ECO:0007669"/>
    <property type="project" value="InterPro"/>
</dbReference>
<accession>A0A7S0BIP8</accession>
<proteinExistence type="predicted"/>
<dbReference type="GO" id="GO:0061863">
    <property type="term" value="F:microtubule plus end polymerase"/>
    <property type="evidence" value="ECO:0007669"/>
    <property type="project" value="InterPro"/>
</dbReference>
<dbReference type="InterPro" id="IPR045110">
    <property type="entry name" value="XMAP215"/>
</dbReference>
<dbReference type="GO" id="GO:0046785">
    <property type="term" value="P:microtubule polymerization"/>
    <property type="evidence" value="ECO:0007669"/>
    <property type="project" value="InterPro"/>
</dbReference>
<gene>
    <name evidence="1" type="ORF">RMAR0315_LOCUS5010</name>
</gene>
<dbReference type="EMBL" id="HBEK01009083">
    <property type="protein sequence ID" value="CAD8395025.1"/>
    <property type="molecule type" value="Transcribed_RNA"/>
</dbReference>
<reference evidence="1" key="1">
    <citation type="submission" date="2021-01" db="EMBL/GenBank/DDBJ databases">
        <authorList>
            <person name="Corre E."/>
            <person name="Pelletier E."/>
            <person name="Niang G."/>
            <person name="Scheremetjew M."/>
            <person name="Finn R."/>
            <person name="Kale V."/>
            <person name="Holt S."/>
            <person name="Cochrane G."/>
            <person name="Meng A."/>
            <person name="Brown T."/>
            <person name="Cohen L."/>
        </authorList>
    </citation>
    <scope>NUCLEOTIDE SEQUENCE</scope>
    <source>
        <strain evidence="1">UTEX LB 2760</strain>
    </source>
</reference>
<dbReference type="GO" id="GO:0051010">
    <property type="term" value="F:microtubule plus-end binding"/>
    <property type="evidence" value="ECO:0007669"/>
    <property type="project" value="InterPro"/>
</dbReference>
<name>A0A7S0BIP8_9RHOD</name>
<dbReference type="PANTHER" id="PTHR12609">
    <property type="entry name" value="MICROTUBULE ASSOCIATED PROTEIN XMAP215"/>
    <property type="match status" value="1"/>
</dbReference>
<protein>
    <submittedName>
        <fullName evidence="1">Uncharacterized protein</fullName>
    </submittedName>
</protein>
<organism evidence="1">
    <name type="scientific">Rhodosorus marinus</name>
    <dbReference type="NCBI Taxonomy" id="101924"/>
    <lineage>
        <taxon>Eukaryota</taxon>
        <taxon>Rhodophyta</taxon>
        <taxon>Stylonematophyceae</taxon>
        <taxon>Stylonematales</taxon>
        <taxon>Stylonemataceae</taxon>
        <taxon>Rhodosorus</taxon>
    </lineage>
</organism>
<dbReference type="GO" id="GO:0030951">
    <property type="term" value="P:establishment or maintenance of microtubule cytoskeleton polarity"/>
    <property type="evidence" value="ECO:0007669"/>
    <property type="project" value="InterPro"/>
</dbReference>
<sequence>MPVERVQKMYGGGEKIRKGLSVLMRRILEKSNQTRIFHVLLTWLNNFVSNLACGKMPNQSISSSMRTCVKCLIKLTRGNFEGVHKPSLLRDAHVFLALHERRSANSLAEDVLLPLRCVRTILKELIKLEGERVYELLSQVPTETKPPILAHIESMLRKQCPRGGCSREDGERMVVGESAKSLMTPAPSRNQEKLAEVLNSRLSDILRKINSVGSVDEGLENLCEFAVENPRSGLSTSLKKMSPSLRDMLSVKIAELGGENICSPCTDTRPTRQTSHS</sequence>